<evidence type="ECO:0000259" key="1">
    <source>
        <dbReference type="Pfam" id="PF08450"/>
    </source>
</evidence>
<dbReference type="EMBL" id="CP029425">
    <property type="protein sequence ID" value="AWL91168.1"/>
    <property type="molecule type" value="Genomic_DNA"/>
</dbReference>
<sequence>MASAPTAMAITSGRNFWCLCSSVLLAVAAASAHAETKLFESAQVTPPGEYTFGIEGPAADLEGNLFVVNLGRPGTIGRLPAGGTASEPFTALPDGSVGNAIRFDRSGTMFIADYKKHNIFAIAKGTTEPGIWFHSDEMNQPNDITIAREGTIYASDPNWKGREGHIWRITKAADGTVQGQIMSAPRAMGTTNGIDLSPDGKTLYVGESNSGQIWSYAINGNELTAAKLVKAFQPDTVDGLRTDVAGRLYVARILKGTIALMKPNGAVEREIALKAKEPTNLAFGGSDGKTVFVTQRQGGFIESFRTDQPGREHCLQRGRC</sequence>
<name>A0A2U8P0H0_9BRAD</name>
<organism evidence="2 3">
    <name type="scientific">Bradyrhizobium ottawaense</name>
    <dbReference type="NCBI Taxonomy" id="931866"/>
    <lineage>
        <taxon>Bacteria</taxon>
        <taxon>Pseudomonadati</taxon>
        <taxon>Pseudomonadota</taxon>
        <taxon>Alphaproteobacteria</taxon>
        <taxon>Hyphomicrobiales</taxon>
        <taxon>Nitrobacteraceae</taxon>
        <taxon>Bradyrhizobium</taxon>
    </lineage>
</organism>
<dbReference type="Proteomes" id="UP000215703">
    <property type="component" value="Chromosome"/>
</dbReference>
<dbReference type="AlphaFoldDB" id="A0A2U8P0H0"/>
<dbReference type="SUPFAM" id="SSF63829">
    <property type="entry name" value="Calcium-dependent phosphotriesterase"/>
    <property type="match status" value="1"/>
</dbReference>
<gene>
    <name evidence="2" type="ORF">CIT37_01755</name>
</gene>
<dbReference type="InterPro" id="IPR013658">
    <property type="entry name" value="SGL"/>
</dbReference>
<evidence type="ECO:0000313" key="3">
    <source>
        <dbReference type="Proteomes" id="UP000215703"/>
    </source>
</evidence>
<accession>A0A2U8P0H0</accession>
<proteinExistence type="predicted"/>
<dbReference type="KEGG" id="bot:CIT37_01755"/>
<dbReference type="InterPro" id="IPR051262">
    <property type="entry name" value="SMP-30/CGR1_Lactonase"/>
</dbReference>
<dbReference type="Gene3D" id="2.120.10.30">
    <property type="entry name" value="TolB, C-terminal domain"/>
    <property type="match status" value="1"/>
</dbReference>
<dbReference type="PANTHER" id="PTHR47572">
    <property type="entry name" value="LIPOPROTEIN-RELATED"/>
    <property type="match status" value="1"/>
</dbReference>
<dbReference type="InterPro" id="IPR011042">
    <property type="entry name" value="6-blade_b-propeller_TolB-like"/>
</dbReference>
<dbReference type="OrthoDB" id="2633250at2"/>
<reference evidence="2 3" key="2">
    <citation type="journal article" date="2017" name="Syst. Appl. Microbiol.">
        <title>Soybeans inoculated with root zone soils of Canadian native legumes harbour diverse and novel Bradyrhizobium spp. that possess agricultural potential.</title>
        <authorList>
            <person name="Bromfield E.S.P."/>
            <person name="Cloutier S."/>
            <person name="Tambong J.T."/>
            <person name="Tran Thi T.V."/>
        </authorList>
    </citation>
    <scope>NUCLEOTIDE SEQUENCE [LARGE SCALE GENOMIC DNA]</scope>
    <source>
        <strain evidence="2 3">OO99</strain>
    </source>
</reference>
<dbReference type="Pfam" id="PF08450">
    <property type="entry name" value="SGL"/>
    <property type="match status" value="1"/>
</dbReference>
<feature type="domain" description="SMP-30/Gluconolactonase/LRE-like region" evidence="1">
    <location>
        <begin position="80"/>
        <end position="295"/>
    </location>
</feature>
<protein>
    <submittedName>
        <fullName evidence="2">Gluconolactonase</fullName>
    </submittedName>
</protein>
<reference evidence="2 3" key="1">
    <citation type="journal article" date="2014" name="Int. J. Syst. Evol. Microbiol.">
        <title>Bradyrhizobium ottawaense sp. nov., a symbiotic nitrogen fixing bacterium from root nodules of soybeans in Canada.</title>
        <authorList>
            <person name="Yu X."/>
            <person name="Cloutier S."/>
            <person name="Tambong J.T."/>
            <person name="Bromfield E.S."/>
        </authorList>
    </citation>
    <scope>NUCLEOTIDE SEQUENCE [LARGE SCALE GENOMIC DNA]</scope>
    <source>
        <strain evidence="2 3">OO99</strain>
    </source>
</reference>
<dbReference type="PANTHER" id="PTHR47572:SF5">
    <property type="entry name" value="BLR2277 PROTEIN"/>
    <property type="match status" value="1"/>
</dbReference>
<evidence type="ECO:0000313" key="2">
    <source>
        <dbReference type="EMBL" id="AWL91168.1"/>
    </source>
</evidence>